<protein>
    <submittedName>
        <fullName evidence="8">Brix domain-containing protein</fullName>
    </submittedName>
</protein>
<dbReference type="GO" id="GO:0005730">
    <property type="term" value="C:nucleolus"/>
    <property type="evidence" value="ECO:0007669"/>
    <property type="project" value="TreeGrafter"/>
</dbReference>
<organism evidence="8 9">
    <name type="scientific">Ditylenchus destructor</name>
    <dbReference type="NCBI Taxonomy" id="166010"/>
    <lineage>
        <taxon>Eukaryota</taxon>
        <taxon>Metazoa</taxon>
        <taxon>Ecdysozoa</taxon>
        <taxon>Nematoda</taxon>
        <taxon>Chromadorea</taxon>
        <taxon>Rhabditida</taxon>
        <taxon>Tylenchina</taxon>
        <taxon>Tylenchomorpha</taxon>
        <taxon>Sphaerularioidea</taxon>
        <taxon>Anguinidae</taxon>
        <taxon>Anguininae</taxon>
        <taxon>Ditylenchus</taxon>
    </lineage>
</organism>
<dbReference type="Pfam" id="PF04427">
    <property type="entry name" value="Brix"/>
    <property type="match status" value="1"/>
</dbReference>
<comment type="subcellular location">
    <subcellularLocation>
        <location evidence="1">Membrane</location>
        <topology evidence="1">Multi-pass membrane protein</topology>
    </subcellularLocation>
</comment>
<dbReference type="GO" id="GO:0000460">
    <property type="term" value="P:maturation of 5.8S rRNA"/>
    <property type="evidence" value="ECO:0007669"/>
    <property type="project" value="TreeGrafter"/>
</dbReference>
<dbReference type="Pfam" id="PF00153">
    <property type="entry name" value="Mito_carr"/>
    <property type="match status" value="1"/>
</dbReference>
<dbReference type="InterPro" id="IPR018108">
    <property type="entry name" value="MCP_transmembrane"/>
</dbReference>
<keyword evidence="4 5" id="KW-0472">Membrane</keyword>
<dbReference type="EMBL" id="JAKKPZ010000021">
    <property type="protein sequence ID" value="KAI1711633.1"/>
    <property type="molecule type" value="Genomic_DNA"/>
</dbReference>
<dbReference type="Gene3D" id="3.40.50.10480">
    <property type="entry name" value="Probable brix-domain ribosomal biogenesis protein"/>
    <property type="match status" value="1"/>
</dbReference>
<dbReference type="GO" id="GO:0042134">
    <property type="term" value="F:rRNA primary transcript binding"/>
    <property type="evidence" value="ECO:0007669"/>
    <property type="project" value="InterPro"/>
</dbReference>
<evidence type="ECO:0000256" key="6">
    <source>
        <dbReference type="SAM" id="MobiDB-lite"/>
    </source>
</evidence>
<accession>A0AAD4N544</accession>
<evidence type="ECO:0000313" key="8">
    <source>
        <dbReference type="EMBL" id="KAI1711633.1"/>
    </source>
</evidence>
<dbReference type="AlphaFoldDB" id="A0AAD4N544"/>
<feature type="compositionally biased region" description="Basic and acidic residues" evidence="6">
    <location>
        <begin position="337"/>
        <end position="359"/>
    </location>
</feature>
<dbReference type="PROSITE" id="PS50833">
    <property type="entry name" value="BRIX"/>
    <property type="match status" value="1"/>
</dbReference>
<dbReference type="GO" id="GO:0016020">
    <property type="term" value="C:membrane"/>
    <property type="evidence" value="ECO:0007669"/>
    <property type="project" value="UniProtKB-SubCell"/>
</dbReference>
<dbReference type="PANTHER" id="PTHR22734">
    <property type="entry name" value="U3 SMALL NUCLEOLAR RIBONUCLEOPROTEIN PROTEIN IMP4"/>
    <property type="match status" value="1"/>
</dbReference>
<evidence type="ECO:0000256" key="1">
    <source>
        <dbReference type="ARBA" id="ARBA00004141"/>
    </source>
</evidence>
<dbReference type="SMART" id="SM00879">
    <property type="entry name" value="Brix"/>
    <property type="match status" value="1"/>
</dbReference>
<sequence>MSRSTDDPISDVGFGISSFANRVLIGHPCTVLRCQAQGILTLWKVSIGIGVLWAMSHVMEIVIADIFNLPKNIIQDGSRERFWRHVLFKTYTSIVLTPFILSSFVETVRDLLYLAINCITNYFLFRSGVESDTNVFDVVVKGFDRLKFDLLGPRDSPKRFSVFYLVVPTVAVHTAHFLVTYNTVYGIARGYVSRKMPENRTRFHGVMPEMFASITAGLVADLVRSPLETAHIIQGTRALIDNLDTGGKAINVNFKYTGTLHCVRSIIRHEGLSGFYQNVGVVVRQYSLQFCVLQALRAVFGWIDGRRKTYGSKRILRFANSKMKKKLPHQLPRKVQVKRERNEAKRERREEREKLRAELGEAAPPKQEPKTLENTREEDETYVEPNDEEILLEDATDAMANYFVHDGKPKVLITTSPGAKVKSWKLCFELKKCVPNSEIFSRKNVALKKIVKQAIEKQFTDLVVIHEDHKKPNGLVLSHLPDGPTAYFKINTLEYTKQIKGAGESTSHLPEVILNNFKTRLGHTIGRMLACLFPHTPQYTGRRAVTFHNQRDYIFFRHHRYEFKENGERAALHELGPRFTLRLKWLQKGTYDTREGEYEWTLKRHEMETSRRRFFL</sequence>
<comment type="caution">
    <text evidence="8">The sequence shown here is derived from an EMBL/GenBank/DDBJ whole genome shotgun (WGS) entry which is preliminary data.</text>
</comment>
<evidence type="ECO:0000256" key="3">
    <source>
        <dbReference type="ARBA" id="ARBA00022692"/>
    </source>
</evidence>
<evidence type="ECO:0000256" key="2">
    <source>
        <dbReference type="ARBA" id="ARBA00006375"/>
    </source>
</evidence>
<dbReference type="PANTHER" id="PTHR22734:SF3">
    <property type="entry name" value="RIBOSOME PRODUCTION FACTOR 1"/>
    <property type="match status" value="1"/>
</dbReference>
<gene>
    <name evidence="8" type="ORF">DdX_10095</name>
</gene>
<feature type="repeat" description="Solcar" evidence="5">
    <location>
        <begin position="204"/>
        <end position="303"/>
    </location>
</feature>
<dbReference type="FunFam" id="3.40.50.10480:FF:000002">
    <property type="entry name" value="Ribosome production factor 1"/>
    <property type="match status" value="1"/>
</dbReference>
<dbReference type="PROSITE" id="PS50920">
    <property type="entry name" value="SOLCAR"/>
    <property type="match status" value="1"/>
</dbReference>
<evidence type="ECO:0000256" key="5">
    <source>
        <dbReference type="PROSITE-ProRule" id="PRU00282"/>
    </source>
</evidence>
<keyword evidence="9" id="KW-1185">Reference proteome</keyword>
<dbReference type="Proteomes" id="UP001201812">
    <property type="component" value="Unassembled WGS sequence"/>
</dbReference>
<comment type="similarity">
    <text evidence="2">Belongs to the mitochondrial carrier (TC 2.A.29) family.</text>
</comment>
<dbReference type="SUPFAM" id="SSF52954">
    <property type="entry name" value="Class II aaRS ABD-related"/>
    <property type="match status" value="1"/>
</dbReference>
<dbReference type="InterPro" id="IPR044281">
    <property type="entry name" value="IMP4/RPF1"/>
</dbReference>
<evidence type="ECO:0000256" key="4">
    <source>
        <dbReference type="ARBA" id="ARBA00023136"/>
    </source>
</evidence>
<feature type="domain" description="Brix" evidence="7">
    <location>
        <begin position="409"/>
        <end position="592"/>
    </location>
</feature>
<reference evidence="8" key="1">
    <citation type="submission" date="2022-01" db="EMBL/GenBank/DDBJ databases">
        <title>Genome Sequence Resource for Two Populations of Ditylenchus destructor, the Migratory Endoparasitic Phytonematode.</title>
        <authorList>
            <person name="Zhang H."/>
            <person name="Lin R."/>
            <person name="Xie B."/>
        </authorList>
    </citation>
    <scope>NUCLEOTIDE SEQUENCE</scope>
    <source>
        <strain evidence="8">BazhouSP</strain>
    </source>
</reference>
<dbReference type="GO" id="GO:0030687">
    <property type="term" value="C:preribosome, large subunit precursor"/>
    <property type="evidence" value="ECO:0007669"/>
    <property type="project" value="TreeGrafter"/>
</dbReference>
<evidence type="ECO:0000313" key="9">
    <source>
        <dbReference type="Proteomes" id="UP001201812"/>
    </source>
</evidence>
<dbReference type="GO" id="GO:0000470">
    <property type="term" value="P:maturation of LSU-rRNA"/>
    <property type="evidence" value="ECO:0007669"/>
    <property type="project" value="TreeGrafter"/>
</dbReference>
<name>A0AAD4N544_9BILA</name>
<feature type="region of interest" description="Disordered" evidence="6">
    <location>
        <begin position="329"/>
        <end position="384"/>
    </location>
</feature>
<dbReference type="InterPro" id="IPR007109">
    <property type="entry name" value="Brix"/>
</dbReference>
<keyword evidence="3 5" id="KW-0812">Transmembrane</keyword>
<dbReference type="SUPFAM" id="SSF103506">
    <property type="entry name" value="Mitochondrial carrier"/>
    <property type="match status" value="1"/>
</dbReference>
<dbReference type="Gene3D" id="1.50.40.10">
    <property type="entry name" value="Mitochondrial carrier domain"/>
    <property type="match status" value="1"/>
</dbReference>
<evidence type="ECO:0000259" key="7">
    <source>
        <dbReference type="PROSITE" id="PS50833"/>
    </source>
</evidence>
<dbReference type="InterPro" id="IPR023395">
    <property type="entry name" value="MCP_dom_sf"/>
</dbReference>
<proteinExistence type="inferred from homology"/>